<dbReference type="EMBL" id="JBBNAF010000005">
    <property type="protein sequence ID" value="KAK9142526.1"/>
    <property type="molecule type" value="Genomic_DNA"/>
</dbReference>
<evidence type="ECO:0000313" key="1">
    <source>
        <dbReference type="EMBL" id="KAK9142526.1"/>
    </source>
</evidence>
<reference evidence="1 2" key="1">
    <citation type="submission" date="2024-01" db="EMBL/GenBank/DDBJ databases">
        <title>Genome assemblies of Stephania.</title>
        <authorList>
            <person name="Yang L."/>
        </authorList>
    </citation>
    <scope>NUCLEOTIDE SEQUENCE [LARGE SCALE GENOMIC DNA]</scope>
    <source>
        <strain evidence="1">YNDBR</strain>
        <tissue evidence="1">Leaf</tissue>
    </source>
</reference>
<gene>
    <name evidence="1" type="ORF">Syun_011926</name>
</gene>
<dbReference type="AlphaFoldDB" id="A0AAP0PIY9"/>
<comment type="caution">
    <text evidence="1">The sequence shown here is derived from an EMBL/GenBank/DDBJ whole genome shotgun (WGS) entry which is preliminary data.</text>
</comment>
<name>A0AAP0PIY9_9MAGN</name>
<evidence type="ECO:0000313" key="2">
    <source>
        <dbReference type="Proteomes" id="UP001420932"/>
    </source>
</evidence>
<organism evidence="1 2">
    <name type="scientific">Stephania yunnanensis</name>
    <dbReference type="NCBI Taxonomy" id="152371"/>
    <lineage>
        <taxon>Eukaryota</taxon>
        <taxon>Viridiplantae</taxon>
        <taxon>Streptophyta</taxon>
        <taxon>Embryophyta</taxon>
        <taxon>Tracheophyta</taxon>
        <taxon>Spermatophyta</taxon>
        <taxon>Magnoliopsida</taxon>
        <taxon>Ranunculales</taxon>
        <taxon>Menispermaceae</taxon>
        <taxon>Menispermoideae</taxon>
        <taxon>Cissampelideae</taxon>
        <taxon>Stephania</taxon>
    </lineage>
</organism>
<proteinExistence type="predicted"/>
<dbReference type="Proteomes" id="UP001420932">
    <property type="component" value="Unassembled WGS sequence"/>
</dbReference>
<keyword evidence="2" id="KW-1185">Reference proteome</keyword>
<sequence length="69" mass="7969">MKSPKKEGIIMVKDLIDDRSEKWNYRLIKEVFCQKEVSSILATPISHGGCPDQLIWHYEKSNTFTVKSA</sequence>
<protein>
    <submittedName>
        <fullName evidence="1">Uncharacterized protein</fullName>
    </submittedName>
</protein>
<accession>A0AAP0PIY9</accession>